<keyword evidence="5" id="KW-0539">Nucleus</keyword>
<dbReference type="GO" id="GO:0005634">
    <property type="term" value="C:nucleus"/>
    <property type="evidence" value="ECO:0007669"/>
    <property type="project" value="UniProtKB-SubCell"/>
</dbReference>
<dbReference type="PANTHER" id="PTHR12493:SF0">
    <property type="entry name" value="CUE DOMAIN-CONTAINING PROTEIN 2"/>
    <property type="match status" value="1"/>
</dbReference>
<dbReference type="PANTHER" id="PTHR12493">
    <property type="entry name" value="CUE DOMAIN CONTAINING 2"/>
    <property type="match status" value="1"/>
</dbReference>
<evidence type="ECO:0000313" key="9">
    <source>
        <dbReference type="Proteomes" id="UP001187531"/>
    </source>
</evidence>
<feature type="compositionally biased region" description="Basic and acidic residues" evidence="6">
    <location>
        <begin position="199"/>
        <end position="209"/>
    </location>
</feature>
<evidence type="ECO:0000256" key="3">
    <source>
        <dbReference type="ARBA" id="ARBA00022490"/>
    </source>
</evidence>
<evidence type="ECO:0000256" key="4">
    <source>
        <dbReference type="ARBA" id="ARBA00022786"/>
    </source>
</evidence>
<feature type="domain" description="CUE" evidence="7">
    <location>
        <begin position="139"/>
        <end position="182"/>
    </location>
</feature>
<evidence type="ECO:0000256" key="6">
    <source>
        <dbReference type="SAM" id="MobiDB-lite"/>
    </source>
</evidence>
<comment type="caution">
    <text evidence="8">The sequence shown here is derived from an EMBL/GenBank/DDBJ whole genome shotgun (WGS) entry which is preliminary data.</text>
</comment>
<accession>A0AA88L180</accession>
<keyword evidence="9" id="KW-1185">Reference proteome</keyword>
<dbReference type="PROSITE" id="PS51140">
    <property type="entry name" value="CUE"/>
    <property type="match status" value="1"/>
</dbReference>
<evidence type="ECO:0000256" key="1">
    <source>
        <dbReference type="ARBA" id="ARBA00004123"/>
    </source>
</evidence>
<evidence type="ECO:0000256" key="5">
    <source>
        <dbReference type="ARBA" id="ARBA00023242"/>
    </source>
</evidence>
<evidence type="ECO:0000313" key="8">
    <source>
        <dbReference type="EMBL" id="KAK2715123.1"/>
    </source>
</evidence>
<dbReference type="Proteomes" id="UP001187531">
    <property type="component" value="Unassembled WGS sequence"/>
</dbReference>
<protein>
    <recommendedName>
        <fullName evidence="7">CUE domain-containing protein</fullName>
    </recommendedName>
</protein>
<dbReference type="GO" id="GO:0043130">
    <property type="term" value="F:ubiquitin binding"/>
    <property type="evidence" value="ECO:0007669"/>
    <property type="project" value="InterPro"/>
</dbReference>
<dbReference type="AlphaFoldDB" id="A0AA88L180"/>
<reference evidence="8" key="1">
    <citation type="submission" date="2023-07" db="EMBL/GenBank/DDBJ databases">
        <title>Chromosome-level genome assembly of Artemia franciscana.</title>
        <authorList>
            <person name="Jo E."/>
        </authorList>
    </citation>
    <scope>NUCLEOTIDE SEQUENCE</scope>
    <source>
        <tissue evidence="8">Whole body</tissue>
    </source>
</reference>
<comment type="subcellular location">
    <subcellularLocation>
        <location evidence="2">Cytoplasm</location>
    </subcellularLocation>
    <subcellularLocation>
        <location evidence="1">Nucleus</location>
    </subcellularLocation>
</comment>
<feature type="region of interest" description="Disordered" evidence="6">
    <location>
        <begin position="189"/>
        <end position="209"/>
    </location>
</feature>
<proteinExistence type="predicted"/>
<gene>
    <name evidence="8" type="ORF">QYM36_009947</name>
</gene>
<dbReference type="InterPro" id="IPR003892">
    <property type="entry name" value="CUE"/>
</dbReference>
<evidence type="ECO:0000256" key="2">
    <source>
        <dbReference type="ARBA" id="ARBA00004496"/>
    </source>
</evidence>
<organism evidence="8 9">
    <name type="scientific">Artemia franciscana</name>
    <name type="common">Brine shrimp</name>
    <name type="synonym">Artemia sanfranciscana</name>
    <dbReference type="NCBI Taxonomy" id="6661"/>
    <lineage>
        <taxon>Eukaryota</taxon>
        <taxon>Metazoa</taxon>
        <taxon>Ecdysozoa</taxon>
        <taxon>Arthropoda</taxon>
        <taxon>Crustacea</taxon>
        <taxon>Branchiopoda</taxon>
        <taxon>Anostraca</taxon>
        <taxon>Artemiidae</taxon>
        <taxon>Artemia</taxon>
    </lineage>
</organism>
<name>A0AA88L180_ARTSF</name>
<evidence type="ECO:0000259" key="7">
    <source>
        <dbReference type="PROSITE" id="PS51140"/>
    </source>
</evidence>
<keyword evidence="3" id="KW-0963">Cytoplasm</keyword>
<dbReference type="Pfam" id="PF02845">
    <property type="entry name" value="CUE"/>
    <property type="match status" value="1"/>
</dbReference>
<dbReference type="GO" id="GO:0005737">
    <property type="term" value="C:cytoplasm"/>
    <property type="evidence" value="ECO:0007669"/>
    <property type="project" value="UniProtKB-SubCell"/>
</dbReference>
<sequence length="264" mass="30119">MELKVCEHFLELLCKRLPSFEKDSVDEILLEYIDSFICDLSTEDDISDIDASEFKEMLEGYVPDASVLSEFELIDLISQTCTKLMPIGQPSIKDEKMSLIPMVLEKKKKPASLSESSNGESCSSRISESSDVETIAVCNDNPELQILKEMFPDVLRLELLHCLSFSNGNLENAVQMVLFRQESGETFKEEQFSSTKRSSKSESEPDPEALKKLIINKYSFVDEEDEKREHRPAPIKSEPKKLIRYLDNKVVSVKGERYTQINDL</sequence>
<keyword evidence="4" id="KW-0833">Ubl conjugation pathway</keyword>
<dbReference type="EMBL" id="JAVRJZ010000012">
    <property type="protein sequence ID" value="KAK2715123.1"/>
    <property type="molecule type" value="Genomic_DNA"/>
</dbReference>